<reference evidence="2" key="1">
    <citation type="journal article" date="2019" name="Int. J. Syst. Evol. Microbiol.">
        <title>The Global Catalogue of Microorganisms (GCM) 10K type strain sequencing project: providing services to taxonomists for standard genome sequencing and annotation.</title>
        <authorList>
            <consortium name="The Broad Institute Genomics Platform"/>
            <consortium name="The Broad Institute Genome Sequencing Center for Infectious Disease"/>
            <person name="Wu L."/>
            <person name="Ma J."/>
        </authorList>
    </citation>
    <scope>NUCLEOTIDE SEQUENCE [LARGE SCALE GENOMIC DNA]</scope>
    <source>
        <strain evidence="2">DFY28</strain>
    </source>
</reference>
<proteinExistence type="predicted"/>
<dbReference type="InterPro" id="IPR023393">
    <property type="entry name" value="START-like_dom_sf"/>
</dbReference>
<protein>
    <submittedName>
        <fullName evidence="1">SRPBCC family protein</fullName>
    </submittedName>
</protein>
<gene>
    <name evidence="1" type="ORF">ACFPWU_13755</name>
</gene>
<organism evidence="1 2">
    <name type="scientific">Nocardioides yefusunii</name>
    <dbReference type="NCBI Taxonomy" id="2500546"/>
    <lineage>
        <taxon>Bacteria</taxon>
        <taxon>Bacillati</taxon>
        <taxon>Actinomycetota</taxon>
        <taxon>Actinomycetes</taxon>
        <taxon>Propionibacteriales</taxon>
        <taxon>Nocardioidaceae</taxon>
        <taxon>Nocardioides</taxon>
    </lineage>
</organism>
<comment type="caution">
    <text evidence="1">The sequence shown here is derived from an EMBL/GenBank/DDBJ whole genome shotgun (WGS) entry which is preliminary data.</text>
</comment>
<evidence type="ECO:0000313" key="1">
    <source>
        <dbReference type="EMBL" id="MFC6154729.1"/>
    </source>
</evidence>
<dbReference type="Gene3D" id="3.30.530.20">
    <property type="match status" value="1"/>
</dbReference>
<sequence>MTETAPAPDLVATASIVVDAPASVVFDILADPRQHARIDGSGTVDSVVTGPDRLSEGAQFGMQMKRGFGYKVTNTVVEFDENALIGWKHRGAHVWRYEIFPEGDKVRVTETWDGTANTGFAKFLFTLLGLKGTQKSIEETLVKLKAAAEADAKKA</sequence>
<dbReference type="InterPro" id="IPR019587">
    <property type="entry name" value="Polyketide_cyclase/dehydratase"/>
</dbReference>
<accession>A0ABW1QYY1</accession>
<dbReference type="Proteomes" id="UP001596098">
    <property type="component" value="Unassembled WGS sequence"/>
</dbReference>
<dbReference type="EMBL" id="JBHSQI010000009">
    <property type="protein sequence ID" value="MFC6154729.1"/>
    <property type="molecule type" value="Genomic_DNA"/>
</dbReference>
<dbReference type="RefSeq" id="WP_128219219.1">
    <property type="nucleotide sequence ID" value="NZ_CP034929.1"/>
</dbReference>
<dbReference type="SUPFAM" id="SSF55961">
    <property type="entry name" value="Bet v1-like"/>
    <property type="match status" value="1"/>
</dbReference>
<name>A0ABW1QYY1_9ACTN</name>
<evidence type="ECO:0000313" key="2">
    <source>
        <dbReference type="Proteomes" id="UP001596098"/>
    </source>
</evidence>
<dbReference type="Pfam" id="PF10604">
    <property type="entry name" value="Polyketide_cyc2"/>
    <property type="match status" value="1"/>
</dbReference>
<keyword evidence="2" id="KW-1185">Reference proteome</keyword>